<organism evidence="11 12">
    <name type="scientific">Lentibacillus juripiscarius</name>
    <dbReference type="NCBI Taxonomy" id="257446"/>
    <lineage>
        <taxon>Bacteria</taxon>
        <taxon>Bacillati</taxon>
        <taxon>Bacillota</taxon>
        <taxon>Bacilli</taxon>
        <taxon>Bacillales</taxon>
        <taxon>Bacillaceae</taxon>
        <taxon>Lentibacillus</taxon>
    </lineage>
</organism>
<dbReference type="Pfam" id="PF06144">
    <property type="entry name" value="DNA_pol3_delta"/>
    <property type="match status" value="1"/>
</dbReference>
<evidence type="ECO:0000256" key="5">
    <source>
        <dbReference type="ARBA" id="ARBA00022705"/>
    </source>
</evidence>
<evidence type="ECO:0000256" key="3">
    <source>
        <dbReference type="ARBA" id="ARBA00022679"/>
    </source>
</evidence>
<dbReference type="SUPFAM" id="SSF52540">
    <property type="entry name" value="P-loop containing nucleoside triphosphate hydrolases"/>
    <property type="match status" value="1"/>
</dbReference>
<evidence type="ECO:0000256" key="8">
    <source>
        <dbReference type="ARBA" id="ARBA00049244"/>
    </source>
</evidence>
<evidence type="ECO:0000313" key="12">
    <source>
        <dbReference type="Proteomes" id="UP001597502"/>
    </source>
</evidence>
<dbReference type="Gene3D" id="3.40.50.300">
    <property type="entry name" value="P-loop containing nucleotide triphosphate hydrolases"/>
    <property type="match status" value="1"/>
</dbReference>
<evidence type="ECO:0000313" key="11">
    <source>
        <dbReference type="EMBL" id="MFD2759476.1"/>
    </source>
</evidence>
<evidence type="ECO:0000256" key="1">
    <source>
        <dbReference type="ARBA" id="ARBA00012417"/>
    </source>
</evidence>
<dbReference type="RefSeq" id="WP_382389987.1">
    <property type="nucleotide sequence ID" value="NZ_JBHUNA010000001.1"/>
</dbReference>
<dbReference type="Pfam" id="PF21694">
    <property type="entry name" value="DNA_pol3_delta_C"/>
    <property type="match status" value="1"/>
</dbReference>
<feature type="domain" description="DNA polymerase III delta subunit-like C-terminal" evidence="10">
    <location>
        <begin position="222"/>
        <end position="337"/>
    </location>
</feature>
<sequence>MTYMDVLQQVKKKQIAPVYLLYGTESYFIQKITAYIKKAVLPDDADPSEHLSVYDLEETPVQEVITDAETYPLFGGKKLIIANNPGFLKTKPDKLPFDHDLDTLSRYLSQPVDYSIIIFTAPYEKIDERKKVTKLLKQNGVAAECNPIREYELRSWITNLAGSMKITIQDDVYELLESELTANLHQLRNELYKLKLYVGENGTVTREIAEKLVAHSGNSSSLRLVDAVIDRDLHKAISIYKDLEKMKEEPIGLVALLAFQFRTILRVKLLNKKGYSQSQMRKQVGVHPYVIKMAMQREKKFTTDRLQEIMDKLAETDHAIKRGGMEKGLAFELLLHELVQ</sequence>
<dbReference type="Proteomes" id="UP001597502">
    <property type="component" value="Unassembled WGS sequence"/>
</dbReference>
<keyword evidence="6" id="KW-0239">DNA-directed DNA polymerase</keyword>
<reference evidence="12" key="1">
    <citation type="journal article" date="2019" name="Int. J. Syst. Evol. Microbiol.">
        <title>The Global Catalogue of Microorganisms (GCM) 10K type strain sequencing project: providing services to taxonomists for standard genome sequencing and annotation.</title>
        <authorList>
            <consortium name="The Broad Institute Genomics Platform"/>
            <consortium name="The Broad Institute Genome Sequencing Center for Infectious Disease"/>
            <person name="Wu L."/>
            <person name="Ma J."/>
        </authorList>
    </citation>
    <scope>NUCLEOTIDE SEQUENCE [LARGE SCALE GENOMIC DNA]</scope>
    <source>
        <strain evidence="12">TISTR 1535</strain>
    </source>
</reference>
<dbReference type="EMBL" id="JBHUNA010000001">
    <property type="protein sequence ID" value="MFD2759476.1"/>
    <property type="molecule type" value="Genomic_DNA"/>
</dbReference>
<dbReference type="SUPFAM" id="SSF48019">
    <property type="entry name" value="post-AAA+ oligomerization domain-like"/>
    <property type="match status" value="1"/>
</dbReference>
<dbReference type="PANTHER" id="PTHR34388:SF1">
    <property type="entry name" value="DNA POLYMERASE III SUBUNIT DELTA"/>
    <property type="match status" value="1"/>
</dbReference>
<evidence type="ECO:0000256" key="6">
    <source>
        <dbReference type="ARBA" id="ARBA00022932"/>
    </source>
</evidence>
<feature type="domain" description="DNA polymerase III delta N-terminal" evidence="9">
    <location>
        <begin position="19"/>
        <end position="145"/>
    </location>
</feature>
<dbReference type="GO" id="GO:0003887">
    <property type="term" value="F:DNA-directed DNA polymerase activity"/>
    <property type="evidence" value="ECO:0007669"/>
    <property type="project" value="UniProtKB-EC"/>
</dbReference>
<dbReference type="InterPro" id="IPR005790">
    <property type="entry name" value="DNA_polIII_delta"/>
</dbReference>
<accession>A0ABW5V103</accession>
<dbReference type="Gene3D" id="1.10.8.60">
    <property type="match status" value="1"/>
</dbReference>
<gene>
    <name evidence="11" type="primary">holA</name>
    <name evidence="11" type="ORF">ACFSUO_00545</name>
</gene>
<keyword evidence="4 11" id="KW-0548">Nucleotidyltransferase</keyword>
<comment type="catalytic activity">
    <reaction evidence="8">
        <text>DNA(n) + a 2'-deoxyribonucleoside 5'-triphosphate = DNA(n+1) + diphosphate</text>
        <dbReference type="Rhea" id="RHEA:22508"/>
        <dbReference type="Rhea" id="RHEA-COMP:17339"/>
        <dbReference type="Rhea" id="RHEA-COMP:17340"/>
        <dbReference type="ChEBI" id="CHEBI:33019"/>
        <dbReference type="ChEBI" id="CHEBI:61560"/>
        <dbReference type="ChEBI" id="CHEBI:173112"/>
        <dbReference type="EC" id="2.7.7.7"/>
    </reaction>
</comment>
<keyword evidence="5" id="KW-0235">DNA replication</keyword>
<dbReference type="InterPro" id="IPR027417">
    <property type="entry name" value="P-loop_NTPase"/>
</dbReference>
<dbReference type="InterPro" id="IPR048466">
    <property type="entry name" value="DNA_pol3_delta-like_C"/>
</dbReference>
<dbReference type="InterPro" id="IPR010372">
    <property type="entry name" value="DNA_pol3_delta_N"/>
</dbReference>
<dbReference type="EC" id="2.7.7.7" evidence="1"/>
<evidence type="ECO:0000259" key="10">
    <source>
        <dbReference type="Pfam" id="PF21694"/>
    </source>
</evidence>
<evidence type="ECO:0000259" key="9">
    <source>
        <dbReference type="Pfam" id="PF06144"/>
    </source>
</evidence>
<comment type="caution">
    <text evidence="11">The sequence shown here is derived from an EMBL/GenBank/DDBJ whole genome shotgun (WGS) entry which is preliminary data.</text>
</comment>
<dbReference type="InterPro" id="IPR008921">
    <property type="entry name" value="DNA_pol3_clamp-load_cplx_C"/>
</dbReference>
<dbReference type="PANTHER" id="PTHR34388">
    <property type="entry name" value="DNA POLYMERASE III SUBUNIT DELTA"/>
    <property type="match status" value="1"/>
</dbReference>
<proteinExistence type="inferred from homology"/>
<protein>
    <recommendedName>
        <fullName evidence="2">DNA polymerase III subunit delta</fullName>
        <ecNumber evidence="1">2.7.7.7</ecNumber>
    </recommendedName>
</protein>
<name>A0ABW5V103_9BACI</name>
<dbReference type="NCBIfam" id="TIGR01128">
    <property type="entry name" value="holA"/>
    <property type="match status" value="1"/>
</dbReference>
<evidence type="ECO:0000256" key="2">
    <source>
        <dbReference type="ARBA" id="ARBA00017703"/>
    </source>
</evidence>
<keyword evidence="12" id="KW-1185">Reference proteome</keyword>
<keyword evidence="3 11" id="KW-0808">Transferase</keyword>
<comment type="similarity">
    <text evidence="7">Belongs to the DNA polymerase HolA subunit family.</text>
</comment>
<evidence type="ECO:0000256" key="4">
    <source>
        <dbReference type="ARBA" id="ARBA00022695"/>
    </source>
</evidence>
<dbReference type="Gene3D" id="1.20.272.10">
    <property type="match status" value="1"/>
</dbReference>
<evidence type="ECO:0000256" key="7">
    <source>
        <dbReference type="ARBA" id="ARBA00034754"/>
    </source>
</evidence>